<reference evidence="1" key="2">
    <citation type="submission" date="2015-03" db="UniProtKB">
        <authorList>
            <consortium name="EnsemblPlants"/>
        </authorList>
    </citation>
    <scope>IDENTIFICATION</scope>
</reference>
<dbReference type="OMA" id="VECMETW"/>
<reference evidence="1 2" key="1">
    <citation type="journal article" date="2014" name="Genome Biol.">
        <title>Transcriptome and methylome profiling reveals relics of genome dominance in the mesopolyploid Brassica oleracea.</title>
        <authorList>
            <person name="Parkin I.A."/>
            <person name="Koh C."/>
            <person name="Tang H."/>
            <person name="Robinson S.J."/>
            <person name="Kagale S."/>
            <person name="Clarke W.E."/>
            <person name="Town C.D."/>
            <person name="Nixon J."/>
            <person name="Krishnakumar V."/>
            <person name="Bidwell S.L."/>
            <person name="Denoeud F."/>
            <person name="Belcram H."/>
            <person name="Links M.G."/>
            <person name="Just J."/>
            <person name="Clarke C."/>
            <person name="Bender T."/>
            <person name="Huebert T."/>
            <person name="Mason A.S."/>
            <person name="Pires J.C."/>
            <person name="Barker G."/>
            <person name="Moore J."/>
            <person name="Walley P.G."/>
            <person name="Manoli S."/>
            <person name="Batley J."/>
            <person name="Edwards D."/>
            <person name="Nelson M.N."/>
            <person name="Wang X."/>
            <person name="Paterson A.H."/>
            <person name="King G."/>
            <person name="Bancroft I."/>
            <person name="Chalhoub B."/>
            <person name="Sharpe A.G."/>
        </authorList>
    </citation>
    <scope>NUCLEOTIDE SEQUENCE</scope>
    <source>
        <strain evidence="1 2">cv. TO1000</strain>
    </source>
</reference>
<dbReference type="GO" id="GO:0009451">
    <property type="term" value="P:RNA modification"/>
    <property type="evidence" value="ECO:0007669"/>
    <property type="project" value="InterPro"/>
</dbReference>
<proteinExistence type="predicted"/>
<evidence type="ECO:0000313" key="2">
    <source>
        <dbReference type="Proteomes" id="UP000032141"/>
    </source>
</evidence>
<dbReference type="AlphaFoldDB" id="A0A0D3CYJ0"/>
<dbReference type="HOGENOM" id="CLU_002706_0_0_1"/>
<dbReference type="Proteomes" id="UP000032141">
    <property type="component" value="Chromosome C6"/>
</dbReference>
<dbReference type="STRING" id="109376.A0A0D3CYJ0"/>
<dbReference type="PANTHER" id="PTHR47926:SF388">
    <property type="entry name" value="DYW DOMAIN-CONTAINING PROTEIN"/>
    <property type="match status" value="1"/>
</dbReference>
<keyword evidence="2" id="KW-1185">Reference proteome</keyword>
<dbReference type="InterPro" id="IPR011990">
    <property type="entry name" value="TPR-like_helical_dom_sf"/>
</dbReference>
<dbReference type="PANTHER" id="PTHR47926">
    <property type="entry name" value="PENTATRICOPEPTIDE REPEAT-CONTAINING PROTEIN"/>
    <property type="match status" value="1"/>
</dbReference>
<sequence>MVTTDEAISFFTRFKQEGNKPDGEVFKEVFSAYALTGDVKKGLVQFEAMQKSYGIKPSMEHYNSVTKMLATSCHLDEALSFVEKMPMEPSVDLWETLMNFSRAHGDVELGDRCAELVEKLDATRLDKVQVL</sequence>
<dbReference type="Gramene" id="Bo6g102440.1">
    <property type="protein sequence ID" value="Bo6g102440.1"/>
    <property type="gene ID" value="Bo6g102440"/>
</dbReference>
<dbReference type="InterPro" id="IPR046960">
    <property type="entry name" value="PPR_At4g14850-like_plant"/>
</dbReference>
<protein>
    <recommendedName>
        <fullName evidence="3">Pentacotripeptide-repeat region of PRORP domain-containing protein</fullName>
    </recommendedName>
</protein>
<name>A0A0D3CYJ0_BRAOL</name>
<dbReference type="GO" id="GO:0003723">
    <property type="term" value="F:RNA binding"/>
    <property type="evidence" value="ECO:0007669"/>
    <property type="project" value="InterPro"/>
</dbReference>
<dbReference type="EnsemblPlants" id="Bo6g102440.1">
    <property type="protein sequence ID" value="Bo6g102440.1"/>
    <property type="gene ID" value="Bo6g102440"/>
</dbReference>
<accession>A0A0D3CYJ0</accession>
<dbReference type="Gene3D" id="1.25.40.10">
    <property type="entry name" value="Tetratricopeptide repeat domain"/>
    <property type="match status" value="1"/>
</dbReference>
<evidence type="ECO:0008006" key="3">
    <source>
        <dbReference type="Google" id="ProtNLM"/>
    </source>
</evidence>
<organism evidence="1 2">
    <name type="scientific">Brassica oleracea var. oleracea</name>
    <dbReference type="NCBI Taxonomy" id="109376"/>
    <lineage>
        <taxon>Eukaryota</taxon>
        <taxon>Viridiplantae</taxon>
        <taxon>Streptophyta</taxon>
        <taxon>Embryophyta</taxon>
        <taxon>Tracheophyta</taxon>
        <taxon>Spermatophyta</taxon>
        <taxon>Magnoliopsida</taxon>
        <taxon>eudicotyledons</taxon>
        <taxon>Gunneridae</taxon>
        <taxon>Pentapetalae</taxon>
        <taxon>rosids</taxon>
        <taxon>malvids</taxon>
        <taxon>Brassicales</taxon>
        <taxon>Brassicaceae</taxon>
        <taxon>Brassiceae</taxon>
        <taxon>Brassica</taxon>
    </lineage>
</organism>
<evidence type="ECO:0000313" key="1">
    <source>
        <dbReference type="EnsemblPlants" id="Bo6g102440.1"/>
    </source>
</evidence>
<dbReference type="eggNOG" id="KOG4197">
    <property type="taxonomic scope" value="Eukaryota"/>
</dbReference>